<sequence>MALINVGSRPAPMWAVVRFLAYSGSAVPLERARALLSPPTLAGESQSLSDMFDKAIKTLQELELLNITDDGALMLAGAAAGLDGIDSNAFAAVLRTTALARKHNNGLADTDEQTGARDLTRALSWFLSLDPMGPAIDWDQAQNLRQNALKPEAGPAIVNQERWQPFGDWSQALGLAARPLLQTRGASPLTPDCTIAIRQVMQELWRPGQQVNAVEAVRTLRQHLPVLPGGEYSRSLMINDPGERVAGAALSYALLRGHDEQWLRLELDSDAARVLQVTDPEQPSSPRYASDITILEPARA</sequence>
<dbReference type="RefSeq" id="WP_386433173.1">
    <property type="nucleotide sequence ID" value="NZ_JBHSBB010000015.1"/>
</dbReference>
<proteinExistence type="predicted"/>
<dbReference type="EMBL" id="JBHSBB010000015">
    <property type="protein sequence ID" value="MFC4034628.1"/>
    <property type="molecule type" value="Genomic_DNA"/>
</dbReference>
<comment type="caution">
    <text evidence="1">The sequence shown here is derived from an EMBL/GenBank/DDBJ whole genome shotgun (WGS) entry which is preliminary data.</text>
</comment>
<name>A0ABV8HRD1_9ACTN</name>
<keyword evidence="2" id="KW-1185">Reference proteome</keyword>
<gene>
    <name evidence="1" type="primary">dpdG</name>
    <name evidence="1" type="ORF">ACFO3J_24600</name>
</gene>
<protein>
    <submittedName>
        <fullName evidence="1">Protein DpdG</fullName>
    </submittedName>
</protein>
<evidence type="ECO:0000313" key="2">
    <source>
        <dbReference type="Proteomes" id="UP001595765"/>
    </source>
</evidence>
<organism evidence="1 2">
    <name type="scientific">Streptomyces polygonati</name>
    <dbReference type="NCBI Taxonomy" id="1617087"/>
    <lineage>
        <taxon>Bacteria</taxon>
        <taxon>Bacillati</taxon>
        <taxon>Actinomycetota</taxon>
        <taxon>Actinomycetes</taxon>
        <taxon>Kitasatosporales</taxon>
        <taxon>Streptomycetaceae</taxon>
        <taxon>Streptomyces</taxon>
    </lineage>
</organism>
<dbReference type="Proteomes" id="UP001595765">
    <property type="component" value="Unassembled WGS sequence"/>
</dbReference>
<dbReference type="InterPro" id="IPR049812">
    <property type="entry name" value="DpdG-like"/>
</dbReference>
<reference evidence="2" key="1">
    <citation type="journal article" date="2019" name="Int. J. Syst. Evol. Microbiol.">
        <title>The Global Catalogue of Microorganisms (GCM) 10K type strain sequencing project: providing services to taxonomists for standard genome sequencing and annotation.</title>
        <authorList>
            <consortium name="The Broad Institute Genomics Platform"/>
            <consortium name="The Broad Institute Genome Sequencing Center for Infectious Disease"/>
            <person name="Wu L."/>
            <person name="Ma J."/>
        </authorList>
    </citation>
    <scope>NUCLEOTIDE SEQUENCE [LARGE SCALE GENOMIC DNA]</scope>
    <source>
        <strain evidence="2">CGMCC 4.7237</strain>
    </source>
</reference>
<dbReference type="NCBIfam" id="NF041064">
    <property type="entry name" value="DpdG"/>
    <property type="match status" value="1"/>
</dbReference>
<evidence type="ECO:0000313" key="1">
    <source>
        <dbReference type="EMBL" id="MFC4034628.1"/>
    </source>
</evidence>
<accession>A0ABV8HRD1</accession>